<dbReference type="InterPro" id="IPR029016">
    <property type="entry name" value="GAF-like_dom_sf"/>
</dbReference>
<comment type="caution">
    <text evidence="8">The sequence shown here is derived from an EMBL/GenBank/DDBJ whole genome shotgun (WGS) entry which is preliminary data.</text>
</comment>
<evidence type="ECO:0000259" key="7">
    <source>
        <dbReference type="PROSITE" id="PS51078"/>
    </source>
</evidence>
<keyword evidence="2" id="KW-0238">DNA-binding</keyword>
<dbReference type="Proteomes" id="UP000075670">
    <property type="component" value="Unassembled WGS sequence"/>
</dbReference>
<comment type="function">
    <text evidence="4">May be an activator protein for the gylABX operon.</text>
</comment>
<keyword evidence="3" id="KW-0804">Transcription</keyword>
<dbReference type="AlphaFoldDB" id="A0A151ASK4"/>
<dbReference type="SUPFAM" id="SSF53850">
    <property type="entry name" value="Periplasmic binding protein-like II"/>
    <property type="match status" value="1"/>
</dbReference>
<dbReference type="PROSITE" id="PS51078">
    <property type="entry name" value="ICLR_ED"/>
    <property type="match status" value="1"/>
</dbReference>
<dbReference type="PANTHER" id="PTHR30136">
    <property type="entry name" value="HELIX-TURN-HELIX TRANSCRIPTIONAL REGULATOR, ICLR FAMILY"/>
    <property type="match status" value="1"/>
</dbReference>
<dbReference type="CDD" id="cd00090">
    <property type="entry name" value="HTH_ARSR"/>
    <property type="match status" value="1"/>
</dbReference>
<dbReference type="PROSITE" id="PS51077">
    <property type="entry name" value="HTH_ICLR"/>
    <property type="match status" value="1"/>
</dbReference>
<protein>
    <recommendedName>
        <fullName evidence="5">Glycerol operon regulatory protein</fullName>
    </recommendedName>
</protein>
<dbReference type="OrthoDB" id="9791752at2"/>
<evidence type="ECO:0000259" key="6">
    <source>
        <dbReference type="PROSITE" id="PS51077"/>
    </source>
</evidence>
<dbReference type="SUPFAM" id="SSF46785">
    <property type="entry name" value="Winged helix' DNA-binding domain"/>
    <property type="match status" value="1"/>
</dbReference>
<dbReference type="InterPro" id="IPR014757">
    <property type="entry name" value="Tscrpt_reg_IclR_C"/>
</dbReference>
<dbReference type="EMBL" id="LTBC01000030">
    <property type="protein sequence ID" value="KYH30560.1"/>
    <property type="molecule type" value="Genomic_DNA"/>
</dbReference>
<evidence type="ECO:0000256" key="4">
    <source>
        <dbReference type="ARBA" id="ARBA00058938"/>
    </source>
</evidence>
<dbReference type="Pfam" id="PF01614">
    <property type="entry name" value="IclR_C"/>
    <property type="match status" value="1"/>
</dbReference>
<dbReference type="RefSeq" id="WP_064774459.1">
    <property type="nucleotide sequence ID" value="NZ_LTBC01000030.1"/>
</dbReference>
<organism evidence="8 9">
    <name type="scientific">Moorella mulderi DSM 14980</name>
    <dbReference type="NCBI Taxonomy" id="1122241"/>
    <lineage>
        <taxon>Bacteria</taxon>
        <taxon>Bacillati</taxon>
        <taxon>Bacillota</taxon>
        <taxon>Clostridia</taxon>
        <taxon>Neomoorellales</taxon>
        <taxon>Neomoorellaceae</taxon>
        <taxon>Neomoorella</taxon>
    </lineage>
</organism>
<evidence type="ECO:0000313" key="9">
    <source>
        <dbReference type="Proteomes" id="UP000075670"/>
    </source>
</evidence>
<keyword evidence="9" id="KW-1185">Reference proteome</keyword>
<evidence type="ECO:0000313" key="8">
    <source>
        <dbReference type="EMBL" id="KYH30560.1"/>
    </source>
</evidence>
<gene>
    <name evidence="8" type="primary">kdgR</name>
    <name evidence="8" type="ORF">MOMUL_30350</name>
</gene>
<dbReference type="GO" id="GO:0045892">
    <property type="term" value="P:negative regulation of DNA-templated transcription"/>
    <property type="evidence" value="ECO:0007669"/>
    <property type="project" value="TreeGrafter"/>
</dbReference>
<proteinExistence type="predicted"/>
<dbReference type="SUPFAM" id="SSF55781">
    <property type="entry name" value="GAF domain-like"/>
    <property type="match status" value="1"/>
</dbReference>
<keyword evidence="1" id="KW-0805">Transcription regulation</keyword>
<dbReference type="SMART" id="SM00346">
    <property type="entry name" value="HTH_ICLR"/>
    <property type="match status" value="1"/>
</dbReference>
<dbReference type="InterPro" id="IPR005471">
    <property type="entry name" value="Tscrpt_reg_IclR_N"/>
</dbReference>
<accession>A0A151ASK4</accession>
<dbReference type="Gene3D" id="3.30.450.40">
    <property type="match status" value="1"/>
</dbReference>
<feature type="domain" description="HTH iclR-type" evidence="6">
    <location>
        <begin position="9"/>
        <end position="72"/>
    </location>
</feature>
<dbReference type="InterPro" id="IPR036388">
    <property type="entry name" value="WH-like_DNA-bd_sf"/>
</dbReference>
<dbReference type="InterPro" id="IPR015168">
    <property type="entry name" value="SsuA/THI5"/>
</dbReference>
<dbReference type="PANTHER" id="PTHR30136:SF35">
    <property type="entry name" value="HTH-TYPE TRANSCRIPTIONAL REGULATOR RV1719"/>
    <property type="match status" value="1"/>
</dbReference>
<evidence type="ECO:0000256" key="3">
    <source>
        <dbReference type="ARBA" id="ARBA00023163"/>
    </source>
</evidence>
<dbReference type="InterPro" id="IPR050707">
    <property type="entry name" value="HTH_MetabolicPath_Reg"/>
</dbReference>
<dbReference type="Gene3D" id="1.10.10.10">
    <property type="entry name" value="Winged helix-like DNA-binding domain superfamily/Winged helix DNA-binding domain"/>
    <property type="match status" value="1"/>
</dbReference>
<dbReference type="FunFam" id="1.10.10.10:FF:000056">
    <property type="entry name" value="IclR family transcriptional regulator"/>
    <property type="match status" value="1"/>
</dbReference>
<evidence type="ECO:0000256" key="1">
    <source>
        <dbReference type="ARBA" id="ARBA00023015"/>
    </source>
</evidence>
<evidence type="ECO:0000256" key="2">
    <source>
        <dbReference type="ARBA" id="ARBA00023125"/>
    </source>
</evidence>
<name>A0A151ASK4_9FIRM</name>
<dbReference type="InterPro" id="IPR011991">
    <property type="entry name" value="ArsR-like_HTH"/>
</dbReference>
<dbReference type="GO" id="GO:0003677">
    <property type="term" value="F:DNA binding"/>
    <property type="evidence" value="ECO:0007669"/>
    <property type="project" value="UniProtKB-KW"/>
</dbReference>
<dbReference type="InterPro" id="IPR036390">
    <property type="entry name" value="WH_DNA-bd_sf"/>
</dbReference>
<dbReference type="Pfam" id="PF09084">
    <property type="entry name" value="NMT1"/>
    <property type="match status" value="1"/>
</dbReference>
<reference evidence="8 9" key="1">
    <citation type="submission" date="2016-02" db="EMBL/GenBank/DDBJ databases">
        <title>Genome sequence of Moorella mulderi DSM 14980.</title>
        <authorList>
            <person name="Poehlein A."/>
            <person name="Daniel R."/>
        </authorList>
    </citation>
    <scope>NUCLEOTIDE SEQUENCE [LARGE SCALE GENOMIC DNA]</scope>
    <source>
        <strain evidence="8 9">DSM 14980</strain>
    </source>
</reference>
<feature type="domain" description="IclR-ED" evidence="7">
    <location>
        <begin position="73"/>
        <end position="256"/>
    </location>
</feature>
<evidence type="ECO:0000256" key="5">
    <source>
        <dbReference type="ARBA" id="ARBA00070406"/>
    </source>
</evidence>
<dbReference type="Gene3D" id="3.40.190.10">
    <property type="entry name" value="Periplasmic binding protein-like II"/>
    <property type="match status" value="2"/>
</dbReference>
<dbReference type="Pfam" id="PF09339">
    <property type="entry name" value="HTH_IclR"/>
    <property type="match status" value="1"/>
</dbReference>
<dbReference type="GO" id="GO:0003700">
    <property type="term" value="F:DNA-binding transcription factor activity"/>
    <property type="evidence" value="ECO:0007669"/>
    <property type="project" value="TreeGrafter"/>
</dbReference>
<dbReference type="PATRIC" id="fig|1122241.3.peg.3241"/>
<sequence>MPTEVINLVRSVERSLTIIEALAEERGRPKGITEIAQKLKLGKSTVHRLLGTLQEKGYVEQDPESEKYKLGLKLVELGNIVLHNLELRSQAAPCLKRLMERSGQTVHLAILDQGDIVYIDKVESMGSIKMASYIGLRGYVHSTALGKAIAAFLPEEQVKHILETKGMPRLTPNTITSFSEFKAHLERVRQQGYAVDDIENEEAIRCIAAPVFNYSGTVVAAVSISGTVLQVTIDRVAELAQMVVECAEEISTRLGYLGKQMAATVEMQSYSTFPSLKTSRNELFNINNTPSKKLPLTVVVGTPLGHVVSFAGVEKGIFENYGIDLRINIVPSGFHQINAIESEEAQFGQAGVVPIALMKAKGASVIGLGLLQGAAYTEKIDHDQAIVARKDSGIREQHPEDLAGKIVGVPLGTVAHEYLRAVLASKNIPEHEVQLVDLRDLELTQALGEGLVDAIVCWEAFPSCTLKKVPGSYLVQRGGGYIARYSVNITRDKYLKKHPEIVELYITAFCEASQWVRQHLDEAATIASRWISDLDPAVARAAIKNISFDPRISKFTFAGIKDSIDFLVKTKKIDGNLEVKSLINAETMLRVMKKRTDLFNDLPLIPKEAIL</sequence>
<dbReference type="CDD" id="cd01008">
    <property type="entry name" value="PBP2_NrtA_SsuA_CpmA_like"/>
    <property type="match status" value="1"/>
</dbReference>